<protein>
    <submittedName>
        <fullName evidence="1">Uncharacterized protein</fullName>
    </submittedName>
</protein>
<sequence>MEFTSFEKQVFNWIILAIGVVAVLCNCLLVRLARRLHHRTVEIRLAVVLACIDISVTLLTISGSLLNNWYGNDLNKLQQFCHIKGPVDFVLQYSSSLAVAVIAMVRFSKVRGTTIPVWVWIVLGVCAAAFAGLVLVTALRSEFYPSPSGVDCIPIGEISIFSSAVLFSLGLFMFLSLAITLFCYLCILGYVRGTSSKVTGIRKHVLARVTGICVVYLLLVAPSSVLIMMQAIFKYEALNQISLATTFLVDINTVANACITLFAHSLIFGQLRLPSCRRMQPN</sequence>
<evidence type="ECO:0000313" key="2">
    <source>
        <dbReference type="Proteomes" id="UP001165960"/>
    </source>
</evidence>
<reference evidence="1" key="1">
    <citation type="submission" date="2022-04" db="EMBL/GenBank/DDBJ databases">
        <title>Genome of the entomopathogenic fungus Entomophthora muscae.</title>
        <authorList>
            <person name="Elya C."/>
            <person name="Lovett B.R."/>
            <person name="Lee E."/>
            <person name="Macias A.M."/>
            <person name="Hajek A.E."/>
            <person name="De Bivort B.L."/>
            <person name="Kasson M.T."/>
            <person name="De Fine Licht H.H."/>
            <person name="Stajich J.E."/>
        </authorList>
    </citation>
    <scope>NUCLEOTIDE SEQUENCE</scope>
    <source>
        <strain evidence="1">Berkeley</strain>
    </source>
</reference>
<accession>A0ACC2SPQ4</accession>
<dbReference type="EMBL" id="QTSX02004500">
    <property type="protein sequence ID" value="KAJ9064273.1"/>
    <property type="molecule type" value="Genomic_DNA"/>
</dbReference>
<name>A0ACC2SPQ4_9FUNG</name>
<comment type="caution">
    <text evidence="1">The sequence shown here is derived from an EMBL/GenBank/DDBJ whole genome shotgun (WGS) entry which is preliminary data.</text>
</comment>
<organism evidence="1 2">
    <name type="scientific">Entomophthora muscae</name>
    <dbReference type="NCBI Taxonomy" id="34485"/>
    <lineage>
        <taxon>Eukaryota</taxon>
        <taxon>Fungi</taxon>
        <taxon>Fungi incertae sedis</taxon>
        <taxon>Zoopagomycota</taxon>
        <taxon>Entomophthoromycotina</taxon>
        <taxon>Entomophthoromycetes</taxon>
        <taxon>Entomophthorales</taxon>
        <taxon>Entomophthoraceae</taxon>
        <taxon>Entomophthora</taxon>
    </lineage>
</organism>
<gene>
    <name evidence="1" type="ORF">DSO57_1032224</name>
</gene>
<proteinExistence type="predicted"/>
<dbReference type="Proteomes" id="UP001165960">
    <property type="component" value="Unassembled WGS sequence"/>
</dbReference>
<keyword evidence="2" id="KW-1185">Reference proteome</keyword>
<evidence type="ECO:0000313" key="1">
    <source>
        <dbReference type="EMBL" id="KAJ9064273.1"/>
    </source>
</evidence>